<dbReference type="InterPro" id="IPR005467">
    <property type="entry name" value="His_kinase_dom"/>
</dbReference>
<dbReference type="Pfam" id="PF00512">
    <property type="entry name" value="HisKA"/>
    <property type="match status" value="1"/>
</dbReference>
<dbReference type="InterPro" id="IPR050351">
    <property type="entry name" value="BphY/WalK/GraS-like"/>
</dbReference>
<keyword evidence="6" id="KW-0418">Kinase</keyword>
<evidence type="ECO:0000256" key="9">
    <source>
        <dbReference type="SAM" id="Phobius"/>
    </source>
</evidence>
<evidence type="ECO:0000256" key="8">
    <source>
        <dbReference type="ARBA" id="ARBA00023136"/>
    </source>
</evidence>
<dbReference type="InterPro" id="IPR003594">
    <property type="entry name" value="HATPase_dom"/>
</dbReference>
<proteinExistence type="predicted"/>
<gene>
    <name evidence="11" type="ORF">C7P63_06035</name>
</gene>
<dbReference type="PROSITE" id="PS50109">
    <property type="entry name" value="HIS_KIN"/>
    <property type="match status" value="1"/>
</dbReference>
<dbReference type="SMART" id="SM00388">
    <property type="entry name" value="HisKA"/>
    <property type="match status" value="1"/>
</dbReference>
<evidence type="ECO:0000256" key="3">
    <source>
        <dbReference type="ARBA" id="ARBA00012438"/>
    </source>
</evidence>
<dbReference type="RefSeq" id="WP_125943264.1">
    <property type="nucleotide sequence ID" value="NZ_PXZH01000002.1"/>
</dbReference>
<dbReference type="PANTHER" id="PTHR45453:SF1">
    <property type="entry name" value="PHOSPHATE REGULON SENSOR PROTEIN PHOR"/>
    <property type="match status" value="1"/>
</dbReference>
<accession>A0A3R9ZWD3</accession>
<dbReference type="EMBL" id="PXZH01000002">
    <property type="protein sequence ID" value="RST89330.1"/>
    <property type="molecule type" value="Genomic_DNA"/>
</dbReference>
<sequence>MKRREKKSTYYIILVLLLSLVLSLVGAFYTNRFFYQEVIEQQTSRLAREIDVLNGTFQQTTLNEYVDQVSHLHLTQYERITILNSEGIIVYDSSKEDSAVGTRTSRPEIKVLMEDHKQQGASLRESHTIGEKLLYVAKPIKYRGDVLGYIRLSEKFRGFSQTIKEFRLLLFIIFSLLLIVNLGLILYVYRRNQQPLKYLIPVIEDAIDKPEQEQVLETSWSDWNQTYELLNQLLQKNQLLYYQQLSNEEKFYFLMNSLNLGVCLFNEELTILSHNQVVEDWFFNQQKEDQFSIQQLPQAVQLLMEQARDKETEVQETLVVSTSQEQFFQGVVRLLPSKTNQQNEYLLILYDITEVMQLEQMHKDFISNISHELKTPTTSIIGFSETLLDGALEDPTVARDFIQIIHKEANRLYDLIQKILQLLQTEKTQPEQDMLRVPPQLVIEEELDRYQPMILEKELSIRFQLDELSELVPSEFFQPVVKNLLENAITYTEKKDIIYIRLFKRDEMLFFEVEDTGIGISDQDQQRLFERFYRVSKSRQRNQGGSGLGLSIVKHYVELLHGTVFLTSHLGEGTKVTVQIPMI</sequence>
<dbReference type="CDD" id="cd00082">
    <property type="entry name" value="HisKA"/>
    <property type="match status" value="1"/>
</dbReference>
<evidence type="ECO:0000313" key="12">
    <source>
        <dbReference type="Proteomes" id="UP000277864"/>
    </source>
</evidence>
<protein>
    <recommendedName>
        <fullName evidence="3">histidine kinase</fullName>
        <ecNumber evidence="3">2.7.13.3</ecNumber>
    </recommendedName>
</protein>
<dbReference type="EC" id="2.7.13.3" evidence="3"/>
<dbReference type="GO" id="GO:0000155">
    <property type="term" value="F:phosphorelay sensor kinase activity"/>
    <property type="evidence" value="ECO:0007669"/>
    <property type="project" value="InterPro"/>
</dbReference>
<evidence type="ECO:0000256" key="7">
    <source>
        <dbReference type="ARBA" id="ARBA00023012"/>
    </source>
</evidence>
<dbReference type="GO" id="GO:0005886">
    <property type="term" value="C:plasma membrane"/>
    <property type="evidence" value="ECO:0007669"/>
    <property type="project" value="TreeGrafter"/>
</dbReference>
<name>A0A3R9ZWD3_9ENTE</name>
<dbReference type="SMART" id="SM00387">
    <property type="entry name" value="HATPase_c"/>
    <property type="match status" value="1"/>
</dbReference>
<organism evidence="11 12">
    <name type="scientific">Vagococcus humatus</name>
    <dbReference type="NCBI Taxonomy" id="1889241"/>
    <lineage>
        <taxon>Bacteria</taxon>
        <taxon>Bacillati</taxon>
        <taxon>Bacillota</taxon>
        <taxon>Bacilli</taxon>
        <taxon>Lactobacillales</taxon>
        <taxon>Enterococcaceae</taxon>
        <taxon>Vagococcus</taxon>
    </lineage>
</organism>
<dbReference type="SUPFAM" id="SSF55874">
    <property type="entry name" value="ATPase domain of HSP90 chaperone/DNA topoisomerase II/histidine kinase"/>
    <property type="match status" value="1"/>
</dbReference>
<dbReference type="AlphaFoldDB" id="A0A3R9ZWD3"/>
<keyword evidence="7" id="KW-0902">Two-component regulatory system</keyword>
<dbReference type="PRINTS" id="PR00344">
    <property type="entry name" value="BCTRLSENSOR"/>
</dbReference>
<dbReference type="Gene3D" id="3.30.450.20">
    <property type="entry name" value="PAS domain"/>
    <property type="match status" value="1"/>
</dbReference>
<evidence type="ECO:0000259" key="10">
    <source>
        <dbReference type="PROSITE" id="PS50109"/>
    </source>
</evidence>
<dbReference type="InterPro" id="IPR004358">
    <property type="entry name" value="Sig_transdc_His_kin-like_C"/>
</dbReference>
<keyword evidence="4" id="KW-0597">Phosphoprotein</keyword>
<feature type="transmembrane region" description="Helical" evidence="9">
    <location>
        <begin position="168"/>
        <end position="189"/>
    </location>
</feature>
<evidence type="ECO:0000256" key="6">
    <source>
        <dbReference type="ARBA" id="ARBA00022777"/>
    </source>
</evidence>
<keyword evidence="8 9" id="KW-0472">Membrane</keyword>
<evidence type="ECO:0000256" key="2">
    <source>
        <dbReference type="ARBA" id="ARBA00004370"/>
    </source>
</evidence>
<dbReference type="Proteomes" id="UP000277864">
    <property type="component" value="Unassembled WGS sequence"/>
</dbReference>
<dbReference type="Gene3D" id="3.30.565.10">
    <property type="entry name" value="Histidine kinase-like ATPase, C-terminal domain"/>
    <property type="match status" value="1"/>
</dbReference>
<evidence type="ECO:0000256" key="1">
    <source>
        <dbReference type="ARBA" id="ARBA00000085"/>
    </source>
</evidence>
<dbReference type="CDD" id="cd00075">
    <property type="entry name" value="HATPase"/>
    <property type="match status" value="1"/>
</dbReference>
<keyword evidence="5" id="KW-0808">Transferase</keyword>
<keyword evidence="9" id="KW-0812">Transmembrane</keyword>
<feature type="domain" description="Histidine kinase" evidence="10">
    <location>
        <begin position="368"/>
        <end position="583"/>
    </location>
</feature>
<dbReference type="InterPro" id="IPR036890">
    <property type="entry name" value="HATPase_C_sf"/>
</dbReference>
<dbReference type="InterPro" id="IPR036097">
    <property type="entry name" value="HisK_dim/P_sf"/>
</dbReference>
<evidence type="ECO:0000256" key="4">
    <source>
        <dbReference type="ARBA" id="ARBA00022553"/>
    </source>
</evidence>
<dbReference type="SUPFAM" id="SSF47384">
    <property type="entry name" value="Homodimeric domain of signal transducing histidine kinase"/>
    <property type="match status" value="1"/>
</dbReference>
<dbReference type="GO" id="GO:0016036">
    <property type="term" value="P:cellular response to phosphate starvation"/>
    <property type="evidence" value="ECO:0007669"/>
    <property type="project" value="TreeGrafter"/>
</dbReference>
<comment type="caution">
    <text evidence="11">The sequence shown here is derived from an EMBL/GenBank/DDBJ whole genome shotgun (WGS) entry which is preliminary data.</text>
</comment>
<evidence type="ECO:0000256" key="5">
    <source>
        <dbReference type="ARBA" id="ARBA00022679"/>
    </source>
</evidence>
<keyword evidence="9" id="KW-1133">Transmembrane helix</keyword>
<evidence type="ECO:0000313" key="11">
    <source>
        <dbReference type="EMBL" id="RST89330.1"/>
    </source>
</evidence>
<dbReference type="OrthoDB" id="9813151at2"/>
<keyword evidence="12" id="KW-1185">Reference proteome</keyword>
<dbReference type="PANTHER" id="PTHR45453">
    <property type="entry name" value="PHOSPHATE REGULON SENSOR PROTEIN PHOR"/>
    <property type="match status" value="1"/>
</dbReference>
<dbReference type="Gene3D" id="1.10.287.130">
    <property type="match status" value="1"/>
</dbReference>
<comment type="catalytic activity">
    <reaction evidence="1">
        <text>ATP + protein L-histidine = ADP + protein N-phospho-L-histidine.</text>
        <dbReference type="EC" id="2.7.13.3"/>
    </reaction>
</comment>
<comment type="subcellular location">
    <subcellularLocation>
        <location evidence="2">Membrane</location>
    </subcellularLocation>
</comment>
<dbReference type="FunFam" id="1.10.287.130:FF:000001">
    <property type="entry name" value="Two-component sensor histidine kinase"/>
    <property type="match status" value="1"/>
</dbReference>
<dbReference type="InterPro" id="IPR003661">
    <property type="entry name" value="HisK_dim/P_dom"/>
</dbReference>
<dbReference type="GO" id="GO:0004721">
    <property type="term" value="F:phosphoprotein phosphatase activity"/>
    <property type="evidence" value="ECO:0007669"/>
    <property type="project" value="TreeGrafter"/>
</dbReference>
<dbReference type="Pfam" id="PF02518">
    <property type="entry name" value="HATPase_c"/>
    <property type="match status" value="1"/>
</dbReference>
<reference evidence="11 12" key="1">
    <citation type="submission" date="2018-03" db="EMBL/GenBank/DDBJ databases">
        <authorList>
            <person name="Gulvik C.A."/>
        </authorList>
    </citation>
    <scope>NUCLEOTIDE SEQUENCE [LARGE SCALE GENOMIC DNA]</scope>
    <source>
        <strain evidence="11 12">JCM 31581</strain>
    </source>
</reference>
<dbReference type="FunFam" id="3.30.565.10:FF:000006">
    <property type="entry name" value="Sensor histidine kinase WalK"/>
    <property type="match status" value="1"/>
</dbReference>